<name>A0AAJ1MLY0_9SPIO</name>
<dbReference type="AlphaFoldDB" id="A0AAJ1MLY0"/>
<comment type="similarity">
    <text evidence="1">Belongs to the PrpD family.</text>
</comment>
<evidence type="ECO:0000313" key="5">
    <source>
        <dbReference type="Proteomes" id="UP001221217"/>
    </source>
</evidence>
<dbReference type="InterPro" id="IPR005656">
    <property type="entry name" value="MmgE_PrpD"/>
</dbReference>
<dbReference type="Gene3D" id="1.10.4100.10">
    <property type="entry name" value="2-methylcitrate dehydratase PrpD"/>
    <property type="match status" value="1"/>
</dbReference>
<accession>A0AAJ1MLY0</accession>
<dbReference type="Pfam" id="PF19305">
    <property type="entry name" value="MmgE_PrpD_C"/>
    <property type="match status" value="1"/>
</dbReference>
<evidence type="ECO:0000313" key="4">
    <source>
        <dbReference type="EMBL" id="MDC7226160.1"/>
    </source>
</evidence>
<proteinExistence type="inferred from homology"/>
<comment type="caution">
    <text evidence="4">The sequence shown here is derived from an EMBL/GenBank/DDBJ whole genome shotgun (WGS) entry which is preliminary data.</text>
</comment>
<dbReference type="InterPro" id="IPR045337">
    <property type="entry name" value="MmgE_PrpD_C"/>
</dbReference>
<protein>
    <submittedName>
        <fullName evidence="4">MmgE/PrpD family protein</fullName>
    </submittedName>
</protein>
<evidence type="ECO:0000259" key="3">
    <source>
        <dbReference type="Pfam" id="PF19305"/>
    </source>
</evidence>
<feature type="domain" description="MmgE/PrpD C-terminal" evidence="3">
    <location>
        <begin position="268"/>
        <end position="430"/>
    </location>
</feature>
<dbReference type="InterPro" id="IPR036148">
    <property type="entry name" value="MmgE/PrpD_sf"/>
</dbReference>
<dbReference type="Proteomes" id="UP001221217">
    <property type="component" value="Unassembled WGS sequence"/>
</dbReference>
<organism evidence="4 5">
    <name type="scientific">Candidatus Thalassospirochaeta sargassi</name>
    <dbReference type="NCBI Taxonomy" id="3119039"/>
    <lineage>
        <taxon>Bacteria</taxon>
        <taxon>Pseudomonadati</taxon>
        <taxon>Spirochaetota</taxon>
        <taxon>Spirochaetia</taxon>
        <taxon>Spirochaetales</taxon>
        <taxon>Spirochaetaceae</taxon>
        <taxon>Candidatus Thalassospirochaeta</taxon>
    </lineage>
</organism>
<dbReference type="InterPro" id="IPR042183">
    <property type="entry name" value="MmgE/PrpD_sf_1"/>
</dbReference>
<dbReference type="SUPFAM" id="SSF103378">
    <property type="entry name" value="2-methylcitrate dehydratase PrpD"/>
    <property type="match status" value="1"/>
</dbReference>
<evidence type="ECO:0000256" key="1">
    <source>
        <dbReference type="ARBA" id="ARBA00006174"/>
    </source>
</evidence>
<dbReference type="GO" id="GO:0016829">
    <property type="term" value="F:lyase activity"/>
    <property type="evidence" value="ECO:0007669"/>
    <property type="project" value="InterPro"/>
</dbReference>
<sequence length="449" mass="48770">MSNNITDIFIEDLFALSNSNIPTAVLQKAKNCVLDYLGVTFAGAKILQEKGNKYLEFQNDNSSIATVIGFNRKASIFNSIIVNGLSSHVLELDDGDRYAMLHPGVPVISALLAVAEAERVDSDLFLKAVVIGYEATIRIARVMQPSLKLNGYHGTGVCGTIGVAIACAAVLGFTIEEMKNALSAAATGSGGLLKVLDNGSELKPLNVARAALNGYIAASIAKANINGPDDVLGGSRGFLSVFSNRNDITKLKRNNDRFAIEDIYIKPYAACRHSHSAVEAVLNIRKEHQLNLNDIKNIFVRTYKLGVEGHDHIEITDSSSAKMSTPYSVAAALVTGKSGISEFLPEQIENQEILKLLNIIEIKTDAELSQLVPRKRPAIVEIHLQDGSIYSNRVDLPKGEPENPVFQNELIEKFCSLALYGGKTQDEADKTIKILMGPKFILEDLFLVL</sequence>
<dbReference type="PANTHER" id="PTHR16943:SF8">
    <property type="entry name" value="2-METHYLCITRATE DEHYDRATASE"/>
    <property type="match status" value="1"/>
</dbReference>
<dbReference type="Gene3D" id="3.30.1330.120">
    <property type="entry name" value="2-methylcitrate dehydratase PrpD"/>
    <property type="match status" value="1"/>
</dbReference>
<dbReference type="PANTHER" id="PTHR16943">
    <property type="entry name" value="2-METHYLCITRATE DEHYDRATASE-RELATED"/>
    <property type="match status" value="1"/>
</dbReference>
<dbReference type="InterPro" id="IPR045336">
    <property type="entry name" value="MmgE_PrpD_N"/>
</dbReference>
<dbReference type="EMBL" id="JAQQAL010000011">
    <property type="protein sequence ID" value="MDC7226160.1"/>
    <property type="molecule type" value="Genomic_DNA"/>
</dbReference>
<reference evidence="4 5" key="1">
    <citation type="submission" date="2022-12" db="EMBL/GenBank/DDBJ databases">
        <title>Metagenome assembled genome from gulf of manar.</title>
        <authorList>
            <person name="Kohli P."/>
            <person name="Pk S."/>
            <person name="Venkata Ramana C."/>
            <person name="Sasikala C."/>
        </authorList>
    </citation>
    <scope>NUCLEOTIDE SEQUENCE [LARGE SCALE GENOMIC DNA]</scope>
    <source>
        <strain evidence="4">JB008</strain>
    </source>
</reference>
<feature type="domain" description="MmgE/PrpD N-terminal" evidence="2">
    <location>
        <begin position="17"/>
        <end position="248"/>
    </location>
</feature>
<evidence type="ECO:0000259" key="2">
    <source>
        <dbReference type="Pfam" id="PF03972"/>
    </source>
</evidence>
<dbReference type="Pfam" id="PF03972">
    <property type="entry name" value="MmgE_PrpD_N"/>
    <property type="match status" value="1"/>
</dbReference>
<dbReference type="InterPro" id="IPR042188">
    <property type="entry name" value="MmgE/PrpD_sf_2"/>
</dbReference>
<gene>
    <name evidence="4" type="ORF">PQJ61_05305</name>
</gene>